<keyword evidence="2" id="KW-1003">Cell membrane</keyword>
<evidence type="ECO:0000256" key="1">
    <source>
        <dbReference type="ARBA" id="ARBA00004651"/>
    </source>
</evidence>
<dbReference type="PANTHER" id="PTHR30625:SF18">
    <property type="entry name" value="TONB2 ENERGY TRANSDUCTION SYSTEM INNER MEMBRANE COMPONENT EXBB"/>
    <property type="match status" value="1"/>
</dbReference>
<evidence type="ECO:0000256" key="6">
    <source>
        <dbReference type="RuleBase" id="RU004057"/>
    </source>
</evidence>
<keyword evidence="10" id="KW-1185">Reference proteome</keyword>
<dbReference type="EMBL" id="JANIBC010000006">
    <property type="protein sequence ID" value="MCQ8185640.1"/>
    <property type="molecule type" value="Genomic_DNA"/>
</dbReference>
<dbReference type="Pfam" id="PF01618">
    <property type="entry name" value="MotA_ExbB"/>
    <property type="match status" value="1"/>
</dbReference>
<comment type="caution">
    <text evidence="9">The sequence shown here is derived from an EMBL/GenBank/DDBJ whole genome shotgun (WGS) entry which is preliminary data.</text>
</comment>
<feature type="transmembrane region" description="Helical" evidence="7">
    <location>
        <begin position="94"/>
        <end position="117"/>
    </location>
</feature>
<dbReference type="InterPro" id="IPR002898">
    <property type="entry name" value="MotA_ExbB_proton_chnl"/>
</dbReference>
<keyword evidence="4 7" id="KW-1133">Transmembrane helix</keyword>
<evidence type="ECO:0000256" key="5">
    <source>
        <dbReference type="ARBA" id="ARBA00023136"/>
    </source>
</evidence>
<keyword evidence="6" id="KW-0653">Protein transport</keyword>
<name>A0A9X2RI41_9PROT</name>
<evidence type="ECO:0000256" key="7">
    <source>
        <dbReference type="SAM" id="Phobius"/>
    </source>
</evidence>
<dbReference type="Proteomes" id="UP001142610">
    <property type="component" value="Unassembled WGS sequence"/>
</dbReference>
<dbReference type="PANTHER" id="PTHR30625">
    <property type="entry name" value="PROTEIN TOLQ"/>
    <property type="match status" value="1"/>
</dbReference>
<evidence type="ECO:0000256" key="4">
    <source>
        <dbReference type="ARBA" id="ARBA00022989"/>
    </source>
</evidence>
<dbReference type="GO" id="GO:0017038">
    <property type="term" value="P:protein import"/>
    <property type="evidence" value="ECO:0007669"/>
    <property type="project" value="TreeGrafter"/>
</dbReference>
<protein>
    <submittedName>
        <fullName evidence="9">MotA/TolQ/ExbB proton channel family protein</fullName>
    </submittedName>
</protein>
<comment type="similarity">
    <text evidence="6">Belongs to the exbB/tolQ family.</text>
</comment>
<feature type="domain" description="MotA/TolQ/ExbB proton channel" evidence="8">
    <location>
        <begin position="52"/>
        <end position="164"/>
    </location>
</feature>
<sequence length="175" mass="18761">MEIILDPFGALQAFLFAGGNVLLVIMVVTFVMWALIVERIIFFATARGALVKRAERNWSARSDHSSWYAKAIRERLISEVDLDSRSNLGVIKGLVAVSPLLGLLGTVTGMVEVFDVMAVTGSSNARLMAGGITKATIPTMAGLVASLSGILAMNILDRQQKKAVGETADKLVLEI</sequence>
<gene>
    <name evidence="9" type="ORF">NOG11_09540</name>
</gene>
<evidence type="ECO:0000313" key="9">
    <source>
        <dbReference type="EMBL" id="MCQ8185640.1"/>
    </source>
</evidence>
<keyword evidence="3 7" id="KW-0812">Transmembrane</keyword>
<evidence type="ECO:0000313" key="10">
    <source>
        <dbReference type="Proteomes" id="UP001142610"/>
    </source>
</evidence>
<accession>A0A9X2RI41</accession>
<reference evidence="9" key="1">
    <citation type="submission" date="2022-07" db="EMBL/GenBank/DDBJ databases">
        <title>Parvularcula maris sp. nov., an algicidal bacterium isolated from seawater.</title>
        <authorList>
            <person name="Li F."/>
        </authorList>
    </citation>
    <scope>NUCLEOTIDE SEQUENCE</scope>
    <source>
        <strain evidence="9">BGMRC 0090</strain>
    </source>
</reference>
<proteinExistence type="inferred from homology"/>
<feature type="transmembrane region" description="Helical" evidence="7">
    <location>
        <begin position="12"/>
        <end position="37"/>
    </location>
</feature>
<feature type="transmembrane region" description="Helical" evidence="7">
    <location>
        <begin position="137"/>
        <end position="156"/>
    </location>
</feature>
<keyword evidence="5 7" id="KW-0472">Membrane</keyword>
<dbReference type="InterPro" id="IPR050790">
    <property type="entry name" value="ExbB/TolQ_transport"/>
</dbReference>
<comment type="subcellular location">
    <subcellularLocation>
        <location evidence="1">Cell membrane</location>
        <topology evidence="1">Multi-pass membrane protein</topology>
    </subcellularLocation>
    <subcellularLocation>
        <location evidence="6">Membrane</location>
        <topology evidence="6">Multi-pass membrane protein</topology>
    </subcellularLocation>
</comment>
<dbReference type="GO" id="GO:0005886">
    <property type="term" value="C:plasma membrane"/>
    <property type="evidence" value="ECO:0007669"/>
    <property type="project" value="UniProtKB-SubCell"/>
</dbReference>
<evidence type="ECO:0000256" key="3">
    <source>
        <dbReference type="ARBA" id="ARBA00022692"/>
    </source>
</evidence>
<evidence type="ECO:0000259" key="8">
    <source>
        <dbReference type="Pfam" id="PF01618"/>
    </source>
</evidence>
<organism evidence="9 10">
    <name type="scientific">Parvularcula maris</name>
    <dbReference type="NCBI Taxonomy" id="2965077"/>
    <lineage>
        <taxon>Bacteria</taxon>
        <taxon>Pseudomonadati</taxon>
        <taxon>Pseudomonadota</taxon>
        <taxon>Alphaproteobacteria</taxon>
        <taxon>Parvularculales</taxon>
        <taxon>Parvularculaceae</taxon>
        <taxon>Parvularcula</taxon>
    </lineage>
</organism>
<evidence type="ECO:0000256" key="2">
    <source>
        <dbReference type="ARBA" id="ARBA00022475"/>
    </source>
</evidence>
<dbReference type="AlphaFoldDB" id="A0A9X2RI41"/>
<keyword evidence="6" id="KW-0813">Transport</keyword>
<dbReference type="RefSeq" id="WP_256619530.1">
    <property type="nucleotide sequence ID" value="NZ_JANIBC010000006.1"/>
</dbReference>